<comment type="caution">
    <text evidence="1">The sequence shown here is derived from an EMBL/GenBank/DDBJ whole genome shotgun (WGS) entry which is preliminary data.</text>
</comment>
<name>A0ABT1SEV0_9FIRM</name>
<sequence>MSLLRSIFGPSQEEIWSQFANEIGADFINEGFWKSKKVVARFENWVVTLDTYTQSTGKTSTTYTRIRAPYVNKDGFNFKIYKSGWFSEIGKTLGMQDVEIGYAEFDEKFIIKGNDEAKLIELFSSDKIRELISSQDNIYLEVKNDEGWFGTDFPEGVDELYFQTMGVIKDIERLKSLYMLFALVLDKLCIMGSAYEEGPEITLK</sequence>
<protein>
    <recommendedName>
        <fullName evidence="3">DUF3137 domain-containing protein</fullName>
    </recommendedName>
</protein>
<dbReference type="Proteomes" id="UP001524478">
    <property type="component" value="Unassembled WGS sequence"/>
</dbReference>
<evidence type="ECO:0000313" key="1">
    <source>
        <dbReference type="EMBL" id="MCQ4924497.1"/>
    </source>
</evidence>
<evidence type="ECO:0000313" key="2">
    <source>
        <dbReference type="Proteomes" id="UP001524478"/>
    </source>
</evidence>
<gene>
    <name evidence="1" type="ORF">NE686_15455</name>
</gene>
<organism evidence="1 2">
    <name type="scientific">Tissierella carlieri</name>
    <dbReference type="NCBI Taxonomy" id="689904"/>
    <lineage>
        <taxon>Bacteria</taxon>
        <taxon>Bacillati</taxon>
        <taxon>Bacillota</taxon>
        <taxon>Tissierellia</taxon>
        <taxon>Tissierellales</taxon>
        <taxon>Tissierellaceae</taxon>
        <taxon>Tissierella</taxon>
    </lineage>
</organism>
<accession>A0ABT1SEV0</accession>
<reference evidence="1 2" key="1">
    <citation type="submission" date="2022-06" db="EMBL/GenBank/DDBJ databases">
        <title>Isolation of gut microbiota from human fecal samples.</title>
        <authorList>
            <person name="Pamer E.G."/>
            <person name="Barat B."/>
            <person name="Waligurski E."/>
            <person name="Medina S."/>
            <person name="Paddock L."/>
            <person name="Mostad J."/>
        </authorList>
    </citation>
    <scope>NUCLEOTIDE SEQUENCE [LARGE SCALE GENOMIC DNA]</scope>
    <source>
        <strain evidence="1 2">DFI.7.95</strain>
    </source>
</reference>
<dbReference type="EMBL" id="JANGAC010000013">
    <property type="protein sequence ID" value="MCQ4924497.1"/>
    <property type="molecule type" value="Genomic_DNA"/>
</dbReference>
<proteinExistence type="predicted"/>
<dbReference type="RefSeq" id="WP_094902234.1">
    <property type="nucleotide sequence ID" value="NZ_JANGAC010000013.1"/>
</dbReference>
<keyword evidence="2" id="KW-1185">Reference proteome</keyword>
<evidence type="ECO:0008006" key="3">
    <source>
        <dbReference type="Google" id="ProtNLM"/>
    </source>
</evidence>